<evidence type="ECO:0000256" key="6">
    <source>
        <dbReference type="ARBA" id="ARBA00022723"/>
    </source>
</evidence>
<dbReference type="GO" id="GO:0008033">
    <property type="term" value="P:tRNA processing"/>
    <property type="evidence" value="ECO:0007669"/>
    <property type="project" value="UniProtKB-KW"/>
</dbReference>
<evidence type="ECO:0000259" key="11">
    <source>
        <dbReference type="Pfam" id="PF12627"/>
    </source>
</evidence>
<dbReference type="InterPro" id="IPR043519">
    <property type="entry name" value="NT_sf"/>
</dbReference>
<keyword evidence="6" id="KW-0479">Metal-binding</keyword>
<dbReference type="GO" id="GO:0046872">
    <property type="term" value="F:metal ion binding"/>
    <property type="evidence" value="ECO:0007669"/>
    <property type="project" value="UniProtKB-KW"/>
</dbReference>
<evidence type="ECO:0008006" key="13">
    <source>
        <dbReference type="Google" id="ProtNLM"/>
    </source>
</evidence>
<accession>X1PJ15</accession>
<protein>
    <recommendedName>
        <fullName evidence="13">Poly A polymerase head domain-containing protein</fullName>
    </recommendedName>
</protein>
<proteinExistence type="predicted"/>
<dbReference type="GO" id="GO:0016779">
    <property type="term" value="F:nucleotidyltransferase activity"/>
    <property type="evidence" value="ECO:0007669"/>
    <property type="project" value="UniProtKB-KW"/>
</dbReference>
<dbReference type="CDD" id="cd05398">
    <property type="entry name" value="NT_ClassII-CCAase"/>
    <property type="match status" value="1"/>
</dbReference>
<comment type="caution">
    <text evidence="12">The sequence shown here is derived from an EMBL/GenBank/DDBJ whole genome shotgun (WGS) entry which is preliminary data.</text>
</comment>
<dbReference type="EMBL" id="BARV01020773">
    <property type="protein sequence ID" value="GAI30874.1"/>
    <property type="molecule type" value="Genomic_DNA"/>
</dbReference>
<dbReference type="Pfam" id="PF01743">
    <property type="entry name" value="PolyA_pol"/>
    <property type="match status" value="1"/>
</dbReference>
<dbReference type="GO" id="GO:0000166">
    <property type="term" value="F:nucleotide binding"/>
    <property type="evidence" value="ECO:0007669"/>
    <property type="project" value="UniProtKB-KW"/>
</dbReference>
<feature type="non-terminal residue" evidence="12">
    <location>
        <position position="274"/>
    </location>
</feature>
<keyword evidence="3" id="KW-0808">Transferase</keyword>
<keyword evidence="7" id="KW-0547">Nucleotide-binding</keyword>
<dbReference type="PANTHER" id="PTHR47788:SF1">
    <property type="entry name" value="A-ADDING TRNA NUCLEOTIDYLTRANSFERASE"/>
    <property type="match status" value="1"/>
</dbReference>
<gene>
    <name evidence="12" type="ORF">S06H3_34586</name>
</gene>
<evidence type="ECO:0000256" key="5">
    <source>
        <dbReference type="ARBA" id="ARBA00022695"/>
    </source>
</evidence>
<organism evidence="12">
    <name type="scientific">marine sediment metagenome</name>
    <dbReference type="NCBI Taxonomy" id="412755"/>
    <lineage>
        <taxon>unclassified sequences</taxon>
        <taxon>metagenomes</taxon>
        <taxon>ecological metagenomes</taxon>
    </lineage>
</organism>
<keyword evidence="9" id="KW-0694">RNA-binding</keyword>
<dbReference type="Gene3D" id="1.10.3090.10">
    <property type="entry name" value="cca-adding enzyme, domain 2"/>
    <property type="match status" value="1"/>
</dbReference>
<dbReference type="GO" id="GO:0000049">
    <property type="term" value="F:tRNA binding"/>
    <property type="evidence" value="ECO:0007669"/>
    <property type="project" value="UniProtKB-KW"/>
</dbReference>
<dbReference type="SUPFAM" id="SSF81301">
    <property type="entry name" value="Nucleotidyltransferase"/>
    <property type="match status" value="1"/>
</dbReference>
<evidence type="ECO:0000256" key="4">
    <source>
        <dbReference type="ARBA" id="ARBA00022694"/>
    </source>
</evidence>
<dbReference type="AlphaFoldDB" id="X1PJ15"/>
<keyword evidence="5" id="KW-0548">Nucleotidyltransferase</keyword>
<dbReference type="InterPro" id="IPR032828">
    <property type="entry name" value="PolyA_RNA-bd"/>
</dbReference>
<feature type="domain" description="Poly A polymerase head" evidence="10">
    <location>
        <begin position="5"/>
        <end position="100"/>
    </location>
</feature>
<dbReference type="Gene3D" id="3.30.460.10">
    <property type="entry name" value="Beta Polymerase, domain 2"/>
    <property type="match status" value="1"/>
</dbReference>
<evidence type="ECO:0000256" key="7">
    <source>
        <dbReference type="ARBA" id="ARBA00022741"/>
    </source>
</evidence>
<dbReference type="InterPro" id="IPR002646">
    <property type="entry name" value="PolA_pol_head_dom"/>
</dbReference>
<keyword evidence="2" id="KW-0820">tRNA-binding</keyword>
<keyword evidence="4" id="KW-0819">tRNA processing</keyword>
<feature type="domain" description="tRNA nucleotidyltransferase/poly(A) polymerase RNA and SrmB- binding" evidence="11">
    <location>
        <begin position="126"/>
        <end position="183"/>
    </location>
</feature>
<dbReference type="InterPro" id="IPR052390">
    <property type="entry name" value="tRNA_nt/polyA_polymerase"/>
</dbReference>
<evidence type="ECO:0000256" key="2">
    <source>
        <dbReference type="ARBA" id="ARBA00022555"/>
    </source>
</evidence>
<dbReference type="Pfam" id="PF12627">
    <property type="entry name" value="PolyA_pol_RNAbd"/>
    <property type="match status" value="1"/>
</dbReference>
<comment type="cofactor">
    <cofactor evidence="1">
        <name>Mg(2+)</name>
        <dbReference type="ChEBI" id="CHEBI:18420"/>
    </cofactor>
</comment>
<evidence type="ECO:0000313" key="12">
    <source>
        <dbReference type="EMBL" id="GAI30874.1"/>
    </source>
</evidence>
<dbReference type="SUPFAM" id="SSF81891">
    <property type="entry name" value="Poly A polymerase C-terminal region-like"/>
    <property type="match status" value="1"/>
</dbReference>
<evidence type="ECO:0000256" key="9">
    <source>
        <dbReference type="ARBA" id="ARBA00022884"/>
    </source>
</evidence>
<evidence type="ECO:0000256" key="1">
    <source>
        <dbReference type="ARBA" id="ARBA00001946"/>
    </source>
</evidence>
<dbReference type="PANTHER" id="PTHR47788">
    <property type="entry name" value="POLYA POLYMERASE"/>
    <property type="match status" value="1"/>
</dbReference>
<feature type="non-terminal residue" evidence="12">
    <location>
        <position position="1"/>
    </location>
</feature>
<reference evidence="12" key="1">
    <citation type="journal article" date="2014" name="Front. Microbiol.">
        <title>High frequency of phylogenetically diverse reductive dehalogenase-homologous genes in deep subseafloor sedimentary metagenomes.</title>
        <authorList>
            <person name="Kawai M."/>
            <person name="Futagami T."/>
            <person name="Toyoda A."/>
            <person name="Takaki Y."/>
            <person name="Nishi S."/>
            <person name="Hori S."/>
            <person name="Arai W."/>
            <person name="Tsubouchi T."/>
            <person name="Morono Y."/>
            <person name="Uchiyama I."/>
            <person name="Ito T."/>
            <person name="Fujiyama A."/>
            <person name="Inagaki F."/>
            <person name="Takami H."/>
        </authorList>
    </citation>
    <scope>NUCLEOTIDE SEQUENCE</scope>
    <source>
        <strain evidence="12">Expedition CK06-06</strain>
    </source>
</reference>
<sequence>GISFARYLVRRAGGKVTAHKRFGTAVATLPGGIKVDIATARKEFYEFPAALPTVREGSLREDLYRRDFTINAMAVRLNPKRYGELVDFFGGWKDLKERMVKVLHNKSFIEDPTRIFRAIRFQGRYGFSMDRNTERLVKDALRLKIFRRLSKQRLREEIIAILSEPQPKNAILKLDKFRILKSIHSKIRLSQEIKRDLQIVKTIFSRFASLLKEEDGKRWIVYFLILVQKLSIVEVKNICNNFRFSREQSRKIVKGRESLRETVRKLKKSELKPS</sequence>
<evidence type="ECO:0000256" key="8">
    <source>
        <dbReference type="ARBA" id="ARBA00022842"/>
    </source>
</evidence>
<keyword evidence="8" id="KW-0460">Magnesium</keyword>
<evidence type="ECO:0000259" key="10">
    <source>
        <dbReference type="Pfam" id="PF01743"/>
    </source>
</evidence>
<evidence type="ECO:0000256" key="3">
    <source>
        <dbReference type="ARBA" id="ARBA00022679"/>
    </source>
</evidence>
<name>X1PJ15_9ZZZZ</name>